<protein>
    <submittedName>
        <fullName evidence="3">Phosphate transport system substrate-binding protein</fullName>
    </submittedName>
</protein>
<keyword evidence="1" id="KW-0732">Signal</keyword>
<dbReference type="Gene3D" id="3.40.190.10">
    <property type="entry name" value="Periplasmic binding protein-like II"/>
    <property type="match status" value="2"/>
</dbReference>
<evidence type="ECO:0000313" key="3">
    <source>
        <dbReference type="EMBL" id="SKA14486.1"/>
    </source>
</evidence>
<evidence type="ECO:0000259" key="2">
    <source>
        <dbReference type="Pfam" id="PF12849"/>
    </source>
</evidence>
<dbReference type="InterPro" id="IPR050811">
    <property type="entry name" value="Phosphate_ABC_transporter"/>
</dbReference>
<sequence>MNKKHSYILLGLLSSFVLLTSCWNKGTRNNRTDTPTSGTITFVSDESFSPFIEEERQQFEFQFPEAHLKAIYADDITGFKMLQDLKTCLFFTSRGLTPSEIAYFKAKNLVPEVFMIGYDGLAFIVNRNNSDTCITVNDVKRVLSGQAKHWSDVYPHSKRGDIEVVFDNKASATLHYVIDSIMGGKPLTASNIVAAKNSKAVIDYVDKNVNAIGIIGSNWLNDRRDTTNTTFKKNIHVMSVSIKDKATPENSWKPYQAYLLDGRYPFVRTLYANVVDPMRALPWTFATFITSPKGQLILFKTGLLPYRGDITIKSVNIKK</sequence>
<accession>A0A1T4RF94</accession>
<dbReference type="AlphaFoldDB" id="A0A1T4RF94"/>
<dbReference type="RefSeq" id="WP_025070819.1">
    <property type="nucleotide sequence ID" value="NZ_FUXK01000032.1"/>
</dbReference>
<dbReference type="SUPFAM" id="SSF53850">
    <property type="entry name" value="Periplasmic binding protein-like II"/>
    <property type="match status" value="1"/>
</dbReference>
<proteinExistence type="predicted"/>
<dbReference type="PANTHER" id="PTHR30570:SF1">
    <property type="entry name" value="PHOSPHATE-BINDING PROTEIN PSTS"/>
    <property type="match status" value="1"/>
</dbReference>
<evidence type="ECO:0000256" key="1">
    <source>
        <dbReference type="ARBA" id="ARBA00022729"/>
    </source>
</evidence>
<feature type="domain" description="PBP" evidence="2">
    <location>
        <begin position="31"/>
        <end position="292"/>
    </location>
</feature>
<reference evidence="3 4" key="1">
    <citation type="submission" date="2017-02" db="EMBL/GenBank/DDBJ databases">
        <authorList>
            <person name="Peterson S.W."/>
        </authorList>
    </citation>
    <scope>NUCLEOTIDE SEQUENCE [LARGE SCALE GENOMIC DNA]</scope>
    <source>
        <strain evidence="3 4">ATCC 43324</strain>
    </source>
</reference>
<dbReference type="eggNOG" id="COG0226">
    <property type="taxonomic scope" value="Bacteria"/>
</dbReference>
<dbReference type="Proteomes" id="UP000190065">
    <property type="component" value="Unassembled WGS sequence"/>
</dbReference>
<dbReference type="EMBL" id="FUXK01000032">
    <property type="protein sequence ID" value="SKA14486.1"/>
    <property type="molecule type" value="Genomic_DNA"/>
</dbReference>
<evidence type="ECO:0000313" key="4">
    <source>
        <dbReference type="Proteomes" id="UP000190065"/>
    </source>
</evidence>
<dbReference type="PANTHER" id="PTHR30570">
    <property type="entry name" value="PERIPLASMIC PHOSPHATE BINDING COMPONENT OF PHOSPHATE ABC TRANSPORTER"/>
    <property type="match status" value="1"/>
</dbReference>
<gene>
    <name evidence="3" type="ORF">SAMN02745202_02231</name>
</gene>
<dbReference type="PROSITE" id="PS51257">
    <property type="entry name" value="PROKAR_LIPOPROTEIN"/>
    <property type="match status" value="1"/>
</dbReference>
<dbReference type="STRING" id="28136.SAMN02745202_02231"/>
<name>A0A1T4RF94_9BACT</name>
<dbReference type="Pfam" id="PF12849">
    <property type="entry name" value="PBP_like_2"/>
    <property type="match status" value="1"/>
</dbReference>
<organism evidence="3 4">
    <name type="scientific">Segatella oulorum</name>
    <dbReference type="NCBI Taxonomy" id="28136"/>
    <lineage>
        <taxon>Bacteria</taxon>
        <taxon>Pseudomonadati</taxon>
        <taxon>Bacteroidota</taxon>
        <taxon>Bacteroidia</taxon>
        <taxon>Bacteroidales</taxon>
        <taxon>Prevotellaceae</taxon>
        <taxon>Segatella</taxon>
    </lineage>
</organism>
<dbReference type="InterPro" id="IPR024370">
    <property type="entry name" value="PBP_domain"/>
</dbReference>